<keyword evidence="6 8" id="KW-1133">Transmembrane helix</keyword>
<feature type="transmembrane region" description="Helical" evidence="8">
    <location>
        <begin position="164"/>
        <end position="195"/>
    </location>
</feature>
<feature type="transmembrane region" description="Helical" evidence="8">
    <location>
        <begin position="86"/>
        <end position="103"/>
    </location>
</feature>
<name>A0A537JX43_9BACT</name>
<dbReference type="InterPro" id="IPR003342">
    <property type="entry name" value="ArnT-like_N"/>
</dbReference>
<protein>
    <submittedName>
        <fullName evidence="10">Glycosyltransferase family 39 protein</fullName>
    </submittedName>
</protein>
<keyword evidence="5 8" id="KW-0812">Transmembrane</keyword>
<dbReference type="GO" id="GO:0010041">
    <property type="term" value="P:response to iron(III) ion"/>
    <property type="evidence" value="ECO:0007669"/>
    <property type="project" value="TreeGrafter"/>
</dbReference>
<sequence>MRPRHERLWLAGLLIASFCLNLYRLGAPSLFDQDESEYAQIAVEMVHTGDPVTLHVNGEPWYVHPPLYMWLVAATGRLFDFNELTIRIWSVLGSLLAVYATVLLGRDLWTPRVGLLAGAILALTLQYLMQSRLAVFDTVLLAWMLLALHAFVRGYRSGRRGDFIRFFLFAGLATLTKGPIGLVLPGLIIAAFVALRRAWPRLREIPWGIGAAVYAAVGLSWYGAQIALHGWAFLSSNVGYYTLGRFFGVVEKHSAPWYFYVPVVLLGAFPWTTFWPAAAALHLRRRRTSDGSLLVLLGVAVPFLFYTAAQTKLPGYIMPVLPFAAIGVAVLWEGFLERARIDRAAGISLWLLLALVAALFGAVAVFVGGAYPDAYRSAAGVLRLPAGILAGGVVLVLGLSARARPAVVFAALCVTMAATWAALLTWVLPLAEAQKPIRPLAAALRAGLHPGDRIVAFRMGTAASLIYYTGRHVEYAETAAALRRDLCVPGRVFLVATRWELAALDWTPPRMTPVADHTGTLLLLKPSAATCAAGMSQRVFLGAGRRTG</sequence>
<feature type="transmembrane region" description="Helical" evidence="8">
    <location>
        <begin position="135"/>
        <end position="152"/>
    </location>
</feature>
<feature type="domain" description="ArnT-like N-terminal" evidence="9">
    <location>
        <begin position="31"/>
        <end position="232"/>
    </location>
</feature>
<dbReference type="PANTHER" id="PTHR33908">
    <property type="entry name" value="MANNOSYLTRANSFERASE YKCB-RELATED"/>
    <property type="match status" value="1"/>
</dbReference>
<evidence type="ECO:0000256" key="2">
    <source>
        <dbReference type="ARBA" id="ARBA00022475"/>
    </source>
</evidence>
<feature type="transmembrane region" description="Helical" evidence="8">
    <location>
        <begin position="207"/>
        <end position="228"/>
    </location>
</feature>
<evidence type="ECO:0000313" key="10">
    <source>
        <dbReference type="EMBL" id="TMI88117.1"/>
    </source>
</evidence>
<evidence type="ECO:0000256" key="5">
    <source>
        <dbReference type="ARBA" id="ARBA00022692"/>
    </source>
</evidence>
<feature type="transmembrane region" description="Helical" evidence="8">
    <location>
        <begin position="406"/>
        <end position="428"/>
    </location>
</feature>
<evidence type="ECO:0000313" key="11">
    <source>
        <dbReference type="Proteomes" id="UP000318509"/>
    </source>
</evidence>
<feature type="transmembrane region" description="Helical" evidence="8">
    <location>
        <begin position="293"/>
        <end position="309"/>
    </location>
</feature>
<evidence type="ECO:0000256" key="7">
    <source>
        <dbReference type="ARBA" id="ARBA00023136"/>
    </source>
</evidence>
<keyword evidence="2" id="KW-1003">Cell membrane</keyword>
<dbReference type="AlphaFoldDB" id="A0A537JX43"/>
<evidence type="ECO:0000256" key="8">
    <source>
        <dbReference type="SAM" id="Phobius"/>
    </source>
</evidence>
<comment type="caution">
    <text evidence="10">The sequence shown here is derived from an EMBL/GenBank/DDBJ whole genome shotgun (WGS) entry which is preliminary data.</text>
</comment>
<dbReference type="Pfam" id="PF02366">
    <property type="entry name" value="PMT"/>
    <property type="match status" value="1"/>
</dbReference>
<evidence type="ECO:0000256" key="6">
    <source>
        <dbReference type="ARBA" id="ARBA00022989"/>
    </source>
</evidence>
<dbReference type="GO" id="GO:0016763">
    <property type="term" value="F:pentosyltransferase activity"/>
    <property type="evidence" value="ECO:0007669"/>
    <property type="project" value="TreeGrafter"/>
</dbReference>
<dbReference type="GO" id="GO:0006493">
    <property type="term" value="P:protein O-linked glycosylation"/>
    <property type="evidence" value="ECO:0007669"/>
    <property type="project" value="InterPro"/>
</dbReference>
<evidence type="ECO:0000256" key="4">
    <source>
        <dbReference type="ARBA" id="ARBA00022679"/>
    </source>
</evidence>
<dbReference type="InterPro" id="IPR050297">
    <property type="entry name" value="LipidA_mod_glycosyltrf_83"/>
</dbReference>
<dbReference type="GO" id="GO:0005886">
    <property type="term" value="C:plasma membrane"/>
    <property type="evidence" value="ECO:0007669"/>
    <property type="project" value="UniProtKB-SubCell"/>
</dbReference>
<feature type="transmembrane region" description="Helical" evidence="8">
    <location>
        <begin position="315"/>
        <end position="335"/>
    </location>
</feature>
<dbReference type="Proteomes" id="UP000318509">
    <property type="component" value="Unassembled WGS sequence"/>
</dbReference>
<evidence type="ECO:0000259" key="9">
    <source>
        <dbReference type="Pfam" id="PF02366"/>
    </source>
</evidence>
<evidence type="ECO:0000256" key="1">
    <source>
        <dbReference type="ARBA" id="ARBA00004651"/>
    </source>
</evidence>
<reference evidence="10 11" key="1">
    <citation type="journal article" date="2019" name="Nat. Microbiol.">
        <title>Mediterranean grassland soil C-N compound turnover is dependent on rainfall and depth, and is mediated by genomically divergent microorganisms.</title>
        <authorList>
            <person name="Diamond S."/>
            <person name="Andeer P.F."/>
            <person name="Li Z."/>
            <person name="Crits-Christoph A."/>
            <person name="Burstein D."/>
            <person name="Anantharaman K."/>
            <person name="Lane K.R."/>
            <person name="Thomas B.C."/>
            <person name="Pan C."/>
            <person name="Northen T.R."/>
            <person name="Banfield J.F."/>
        </authorList>
    </citation>
    <scope>NUCLEOTIDE SEQUENCE [LARGE SCALE GENOMIC DNA]</scope>
    <source>
        <strain evidence="10">NP_3</strain>
    </source>
</reference>
<evidence type="ECO:0000256" key="3">
    <source>
        <dbReference type="ARBA" id="ARBA00022676"/>
    </source>
</evidence>
<proteinExistence type="predicted"/>
<keyword evidence="3" id="KW-0328">Glycosyltransferase</keyword>
<comment type="subcellular location">
    <subcellularLocation>
        <location evidence="1">Cell membrane</location>
        <topology evidence="1">Multi-pass membrane protein</topology>
    </subcellularLocation>
</comment>
<dbReference type="GO" id="GO:0000030">
    <property type="term" value="F:mannosyltransferase activity"/>
    <property type="evidence" value="ECO:0007669"/>
    <property type="project" value="InterPro"/>
</dbReference>
<organism evidence="10 11">
    <name type="scientific">Candidatus Segetimicrobium genomatis</name>
    <dbReference type="NCBI Taxonomy" id="2569760"/>
    <lineage>
        <taxon>Bacteria</taxon>
        <taxon>Bacillati</taxon>
        <taxon>Candidatus Sysuimicrobiota</taxon>
        <taxon>Candidatus Sysuimicrobiia</taxon>
        <taxon>Candidatus Sysuimicrobiales</taxon>
        <taxon>Candidatus Segetimicrobiaceae</taxon>
        <taxon>Candidatus Segetimicrobium</taxon>
    </lineage>
</organism>
<gene>
    <name evidence="10" type="ORF">E6H00_13640</name>
</gene>
<feature type="transmembrane region" description="Helical" evidence="8">
    <location>
        <begin position="109"/>
        <end position="128"/>
    </location>
</feature>
<feature type="transmembrane region" description="Helical" evidence="8">
    <location>
        <begin position="347"/>
        <end position="371"/>
    </location>
</feature>
<feature type="transmembrane region" description="Helical" evidence="8">
    <location>
        <begin position="377"/>
        <end position="399"/>
    </location>
</feature>
<dbReference type="PANTHER" id="PTHR33908:SF3">
    <property type="entry name" value="UNDECAPRENYL PHOSPHATE-ALPHA-4-AMINO-4-DEOXY-L-ARABINOSE ARABINOSYL TRANSFERASE"/>
    <property type="match status" value="1"/>
</dbReference>
<accession>A0A537JX43</accession>
<feature type="transmembrane region" description="Helical" evidence="8">
    <location>
        <begin position="257"/>
        <end position="281"/>
    </location>
</feature>
<keyword evidence="4 10" id="KW-0808">Transferase</keyword>
<dbReference type="EMBL" id="VBAK01000145">
    <property type="protein sequence ID" value="TMI88117.1"/>
    <property type="molecule type" value="Genomic_DNA"/>
</dbReference>
<dbReference type="GO" id="GO:0009103">
    <property type="term" value="P:lipopolysaccharide biosynthetic process"/>
    <property type="evidence" value="ECO:0007669"/>
    <property type="project" value="UniProtKB-ARBA"/>
</dbReference>
<keyword evidence="7 8" id="KW-0472">Membrane</keyword>